<accession>A0ABR2TPM5</accession>
<evidence type="ECO:0000313" key="2">
    <source>
        <dbReference type="Proteomes" id="UP001396334"/>
    </source>
</evidence>
<organism evidence="1 2">
    <name type="scientific">Hibiscus sabdariffa</name>
    <name type="common">roselle</name>
    <dbReference type="NCBI Taxonomy" id="183260"/>
    <lineage>
        <taxon>Eukaryota</taxon>
        <taxon>Viridiplantae</taxon>
        <taxon>Streptophyta</taxon>
        <taxon>Embryophyta</taxon>
        <taxon>Tracheophyta</taxon>
        <taxon>Spermatophyta</taxon>
        <taxon>Magnoliopsida</taxon>
        <taxon>eudicotyledons</taxon>
        <taxon>Gunneridae</taxon>
        <taxon>Pentapetalae</taxon>
        <taxon>rosids</taxon>
        <taxon>malvids</taxon>
        <taxon>Malvales</taxon>
        <taxon>Malvaceae</taxon>
        <taxon>Malvoideae</taxon>
        <taxon>Hibiscus</taxon>
    </lineage>
</organism>
<reference evidence="1 2" key="1">
    <citation type="journal article" date="2024" name="G3 (Bethesda)">
        <title>Genome assembly of Hibiscus sabdariffa L. provides insights into metabolisms of medicinal natural products.</title>
        <authorList>
            <person name="Kim T."/>
        </authorList>
    </citation>
    <scope>NUCLEOTIDE SEQUENCE [LARGE SCALE GENOMIC DNA]</scope>
    <source>
        <strain evidence="1">TK-2024</strain>
        <tissue evidence="1">Old leaves</tissue>
    </source>
</reference>
<dbReference type="Proteomes" id="UP001396334">
    <property type="component" value="Unassembled WGS sequence"/>
</dbReference>
<dbReference type="EMBL" id="JBBPBN010000005">
    <property type="protein sequence ID" value="KAK9039245.1"/>
    <property type="molecule type" value="Genomic_DNA"/>
</dbReference>
<comment type="caution">
    <text evidence="1">The sequence shown here is derived from an EMBL/GenBank/DDBJ whole genome shotgun (WGS) entry which is preliminary data.</text>
</comment>
<gene>
    <name evidence="1" type="ORF">V6N11_024078</name>
</gene>
<proteinExistence type="predicted"/>
<evidence type="ECO:0000313" key="1">
    <source>
        <dbReference type="EMBL" id="KAK9039245.1"/>
    </source>
</evidence>
<sequence length="108" mass="12367">MAVLMVFGYCRPVLLADMYNFPEDNWYKHHLATTDIAGCQFASSPTYSTSTSLEATYFWDPILETIHRLLFEFIPKVAVSFRRKISFDEKPLFLRVRVGACSSSCLDA</sequence>
<keyword evidence="2" id="KW-1185">Reference proteome</keyword>
<name>A0ABR2TPM5_9ROSI</name>
<protein>
    <submittedName>
        <fullName evidence="1">Uncharacterized protein</fullName>
    </submittedName>
</protein>